<accession>A0AAV8V1S6</accession>
<keyword evidence="2" id="KW-1133">Transmembrane helix</keyword>
<dbReference type="EMBL" id="JAMWBK010000001">
    <property type="protein sequence ID" value="KAJ8908805.1"/>
    <property type="molecule type" value="Genomic_DNA"/>
</dbReference>
<dbReference type="Proteomes" id="UP001157974">
    <property type="component" value="Unassembled WGS sequence"/>
</dbReference>
<evidence type="ECO:0000256" key="1">
    <source>
        <dbReference type="SAM" id="MobiDB-lite"/>
    </source>
</evidence>
<feature type="transmembrane region" description="Helical" evidence="2">
    <location>
        <begin position="109"/>
        <end position="130"/>
    </location>
</feature>
<dbReference type="AlphaFoldDB" id="A0AAV8V1S6"/>
<evidence type="ECO:0000313" key="4">
    <source>
        <dbReference type="Proteomes" id="UP001157974"/>
    </source>
</evidence>
<feature type="region of interest" description="Disordered" evidence="1">
    <location>
        <begin position="170"/>
        <end position="195"/>
    </location>
</feature>
<feature type="compositionally biased region" description="Polar residues" evidence="1">
    <location>
        <begin position="170"/>
        <end position="188"/>
    </location>
</feature>
<sequence length="240" mass="25745">MSTTDGFRGVTAFVNGTGNFGRLRRASAACKVGHGRVRMQQRGGSGGGNNLRGWVEKAMLSEVEIPLVVERRTVKSGYLVAAGLAAFCGGGGLSLAFLFFLSLSTIVDAPAFLAAVAASVTSLLIELLRINISSAVGSKVESGDFVFGLVMFAVTLGVLYGVDPGASLELPTQDSSSDSTQPAGSTDRPNPRRNRDILTEYEREQMALGPSEEEEFSDRVKTDLRQWDEKFLDRNTSLRE</sequence>
<feature type="transmembrane region" description="Helical" evidence="2">
    <location>
        <begin position="78"/>
        <end position="103"/>
    </location>
</feature>
<keyword evidence="2" id="KW-0472">Membrane</keyword>
<comment type="caution">
    <text evidence="3">The sequence shown here is derived from an EMBL/GenBank/DDBJ whole genome shotgun (WGS) entry which is preliminary data.</text>
</comment>
<gene>
    <name evidence="3" type="ORF">NDN08_005509</name>
</gene>
<evidence type="ECO:0000313" key="3">
    <source>
        <dbReference type="EMBL" id="KAJ8908805.1"/>
    </source>
</evidence>
<organism evidence="3 4">
    <name type="scientific">Rhodosorus marinus</name>
    <dbReference type="NCBI Taxonomy" id="101924"/>
    <lineage>
        <taxon>Eukaryota</taxon>
        <taxon>Rhodophyta</taxon>
        <taxon>Stylonematophyceae</taxon>
        <taxon>Stylonematales</taxon>
        <taxon>Stylonemataceae</taxon>
        <taxon>Rhodosorus</taxon>
    </lineage>
</organism>
<reference evidence="3 4" key="1">
    <citation type="journal article" date="2023" name="Nat. Commun.">
        <title>Origin of minicircular mitochondrial genomes in red algae.</title>
        <authorList>
            <person name="Lee Y."/>
            <person name="Cho C.H."/>
            <person name="Lee Y.M."/>
            <person name="Park S.I."/>
            <person name="Yang J.H."/>
            <person name="West J.A."/>
            <person name="Bhattacharya D."/>
            <person name="Yoon H.S."/>
        </authorList>
    </citation>
    <scope>NUCLEOTIDE SEQUENCE [LARGE SCALE GENOMIC DNA]</scope>
    <source>
        <strain evidence="3 4">CCMP1338</strain>
        <tissue evidence="3">Whole cell</tissue>
    </source>
</reference>
<evidence type="ECO:0000256" key="2">
    <source>
        <dbReference type="SAM" id="Phobius"/>
    </source>
</evidence>
<proteinExistence type="predicted"/>
<keyword evidence="2" id="KW-0812">Transmembrane</keyword>
<name>A0AAV8V1S6_9RHOD</name>
<feature type="transmembrane region" description="Helical" evidence="2">
    <location>
        <begin position="142"/>
        <end position="162"/>
    </location>
</feature>
<protein>
    <submittedName>
        <fullName evidence="3">Uncharacterized protein</fullName>
    </submittedName>
</protein>
<keyword evidence="4" id="KW-1185">Reference proteome</keyword>